<dbReference type="OMA" id="THYVINS"/>
<sequence>MSIAQQQQQLELALPSMDCQSENQLPENSIRNVAKTAAQATALAMPQPVAAAPTATATTPAASSSSTASGALAKQQPTQYVINSVAMHAKATTAGLISGGTLHLHRARSAQVREI</sequence>
<name>A0A484BBK6_DRONA</name>
<evidence type="ECO:0000313" key="2">
    <source>
        <dbReference type="EMBL" id="TDG45155.1"/>
    </source>
</evidence>
<dbReference type="Proteomes" id="UP000295192">
    <property type="component" value="Unassembled WGS sequence"/>
</dbReference>
<feature type="compositionally biased region" description="Low complexity" evidence="1">
    <location>
        <begin position="47"/>
        <end position="69"/>
    </location>
</feature>
<dbReference type="AlphaFoldDB" id="A0A484BBK6"/>
<evidence type="ECO:0000313" key="3">
    <source>
        <dbReference type="Proteomes" id="UP000295192"/>
    </source>
</evidence>
<reference evidence="2 3" key="1">
    <citation type="journal article" date="2019" name="J. Hered.">
        <title>An Improved Genome Assembly for Drosophila navojoa, the Basal Species in the mojavensis Cluster.</title>
        <authorList>
            <person name="Vanderlinde T."/>
            <person name="Dupim E.G."/>
            <person name="Nazario-Yepiz N.O."/>
            <person name="Carvalho A.B."/>
        </authorList>
    </citation>
    <scope>NUCLEOTIDE SEQUENCE [LARGE SCALE GENOMIC DNA]</scope>
    <source>
        <strain evidence="2">Navoj_Jal97</strain>
        <tissue evidence="2">Whole organism</tissue>
    </source>
</reference>
<protein>
    <submittedName>
        <fullName evidence="2">Uncharacterized protein</fullName>
    </submittedName>
</protein>
<proteinExistence type="predicted"/>
<accession>A0A484BBK6</accession>
<feature type="region of interest" description="Disordered" evidence="1">
    <location>
        <begin position="47"/>
        <end position="73"/>
    </location>
</feature>
<dbReference type="EMBL" id="LSRL02000084">
    <property type="protein sequence ID" value="TDG45155.1"/>
    <property type="molecule type" value="Genomic_DNA"/>
</dbReference>
<organism evidence="2 3">
    <name type="scientific">Drosophila navojoa</name>
    <name type="common">Fruit fly</name>
    <dbReference type="NCBI Taxonomy" id="7232"/>
    <lineage>
        <taxon>Eukaryota</taxon>
        <taxon>Metazoa</taxon>
        <taxon>Ecdysozoa</taxon>
        <taxon>Arthropoda</taxon>
        <taxon>Hexapoda</taxon>
        <taxon>Insecta</taxon>
        <taxon>Pterygota</taxon>
        <taxon>Neoptera</taxon>
        <taxon>Endopterygota</taxon>
        <taxon>Diptera</taxon>
        <taxon>Brachycera</taxon>
        <taxon>Muscomorpha</taxon>
        <taxon>Ephydroidea</taxon>
        <taxon>Drosophilidae</taxon>
        <taxon>Drosophila</taxon>
    </lineage>
</organism>
<comment type="caution">
    <text evidence="2">The sequence shown here is derived from an EMBL/GenBank/DDBJ whole genome shotgun (WGS) entry which is preliminary data.</text>
</comment>
<gene>
    <name evidence="2" type="ORF">AWZ03_008405</name>
</gene>
<evidence type="ECO:0000256" key="1">
    <source>
        <dbReference type="SAM" id="MobiDB-lite"/>
    </source>
</evidence>
<keyword evidence="3" id="KW-1185">Reference proteome</keyword>
<dbReference type="OrthoDB" id="5983572at2759"/>